<dbReference type="EMBL" id="JBHMDO010000015">
    <property type="protein sequence ID" value="MFB9325930.1"/>
    <property type="molecule type" value="Genomic_DNA"/>
</dbReference>
<reference evidence="2 3" key="1">
    <citation type="submission" date="2024-09" db="EMBL/GenBank/DDBJ databases">
        <authorList>
            <person name="Sun Q."/>
            <person name="Mori K."/>
        </authorList>
    </citation>
    <scope>NUCLEOTIDE SEQUENCE [LARGE SCALE GENOMIC DNA]</scope>
    <source>
        <strain evidence="2 3">TISTR 2452</strain>
    </source>
</reference>
<organism evidence="2 3">
    <name type="scientific">Paenibacillus aurantiacus</name>
    <dbReference type="NCBI Taxonomy" id="1936118"/>
    <lineage>
        <taxon>Bacteria</taxon>
        <taxon>Bacillati</taxon>
        <taxon>Bacillota</taxon>
        <taxon>Bacilli</taxon>
        <taxon>Bacillales</taxon>
        <taxon>Paenibacillaceae</taxon>
        <taxon>Paenibacillus</taxon>
    </lineage>
</organism>
<protein>
    <submittedName>
        <fullName evidence="2">Uncharacterized protein</fullName>
    </submittedName>
</protein>
<evidence type="ECO:0000313" key="2">
    <source>
        <dbReference type="EMBL" id="MFB9325930.1"/>
    </source>
</evidence>
<dbReference type="Proteomes" id="UP001589747">
    <property type="component" value="Unassembled WGS sequence"/>
</dbReference>
<feature type="region of interest" description="Disordered" evidence="1">
    <location>
        <begin position="32"/>
        <end position="64"/>
    </location>
</feature>
<evidence type="ECO:0000256" key="1">
    <source>
        <dbReference type="SAM" id="MobiDB-lite"/>
    </source>
</evidence>
<accession>A0ABV5KL32</accession>
<name>A0ABV5KL32_9BACL</name>
<gene>
    <name evidence="2" type="ORF">ACFFSY_08315</name>
</gene>
<proteinExistence type="predicted"/>
<comment type="caution">
    <text evidence="2">The sequence shown here is derived from an EMBL/GenBank/DDBJ whole genome shotgun (WGS) entry which is preliminary data.</text>
</comment>
<sequence>MSIGRVPGPTGERQSFCRRRLAGRVCRRLQIPTTAGDRESRPAASGEMAVAPAVPPASWHGDRSGRTAATEICLRYRIRAYRPS</sequence>
<dbReference type="RefSeq" id="WP_377492696.1">
    <property type="nucleotide sequence ID" value="NZ_JBHMDO010000015.1"/>
</dbReference>
<keyword evidence="3" id="KW-1185">Reference proteome</keyword>
<evidence type="ECO:0000313" key="3">
    <source>
        <dbReference type="Proteomes" id="UP001589747"/>
    </source>
</evidence>